<evidence type="ECO:0008006" key="5">
    <source>
        <dbReference type="Google" id="ProtNLM"/>
    </source>
</evidence>
<keyword evidence="2" id="KW-0812">Transmembrane</keyword>
<evidence type="ECO:0000256" key="1">
    <source>
        <dbReference type="ARBA" id="ARBA00022553"/>
    </source>
</evidence>
<evidence type="ECO:0000256" key="2">
    <source>
        <dbReference type="SAM" id="Phobius"/>
    </source>
</evidence>
<dbReference type="Proteomes" id="UP001497525">
    <property type="component" value="Unassembled WGS sequence"/>
</dbReference>
<comment type="caution">
    <text evidence="3">The sequence shown here is derived from an EMBL/GenBank/DDBJ whole genome shotgun (WGS) entry which is preliminary data.</text>
</comment>
<organism evidence="3 4">
    <name type="scientific">Calicophoron daubneyi</name>
    <name type="common">Rumen fluke</name>
    <name type="synonym">Paramphistomum daubneyi</name>
    <dbReference type="NCBI Taxonomy" id="300641"/>
    <lineage>
        <taxon>Eukaryota</taxon>
        <taxon>Metazoa</taxon>
        <taxon>Spiralia</taxon>
        <taxon>Lophotrochozoa</taxon>
        <taxon>Platyhelminthes</taxon>
        <taxon>Trematoda</taxon>
        <taxon>Digenea</taxon>
        <taxon>Plagiorchiida</taxon>
        <taxon>Pronocephalata</taxon>
        <taxon>Paramphistomoidea</taxon>
        <taxon>Paramphistomidae</taxon>
        <taxon>Calicophoron</taxon>
    </lineage>
</organism>
<gene>
    <name evidence="3" type="ORF">CDAUBV1_LOCUS16010</name>
</gene>
<dbReference type="EMBL" id="CAXLJL010000778">
    <property type="protein sequence ID" value="CAL5140714.1"/>
    <property type="molecule type" value="Genomic_DNA"/>
</dbReference>
<keyword evidence="2" id="KW-1133">Transmembrane helix</keyword>
<feature type="transmembrane region" description="Helical" evidence="2">
    <location>
        <begin position="367"/>
        <end position="387"/>
    </location>
</feature>
<dbReference type="AlphaFoldDB" id="A0AAV2TTF9"/>
<dbReference type="PANTHER" id="PTHR16095:SF11">
    <property type="entry name" value="TRANSMEMBRANE PROTEIN 143"/>
    <property type="match status" value="1"/>
</dbReference>
<feature type="transmembrane region" description="Helical" evidence="2">
    <location>
        <begin position="338"/>
        <end position="361"/>
    </location>
</feature>
<evidence type="ECO:0000313" key="4">
    <source>
        <dbReference type="Proteomes" id="UP001497525"/>
    </source>
</evidence>
<keyword evidence="1" id="KW-0597">Phosphoprotein</keyword>
<evidence type="ECO:0000313" key="3">
    <source>
        <dbReference type="EMBL" id="CAL5140714.1"/>
    </source>
</evidence>
<dbReference type="PANTHER" id="PTHR16095">
    <property type="entry name" value="TRANSMEMBRANE PROTEIN 143 FAMILY MEMBER"/>
    <property type="match status" value="1"/>
</dbReference>
<proteinExistence type="predicted"/>
<sequence length="566" mass="63195">MNTFSFTKFTKAAKDLLSPDHLPSLNRLKRLINPPVSPSSLDVLKSPPPVGQLVIRNSYVPLCRRTLIRELLQDTSVILPAERDVFEKFAVSLDKKLEDQFKLLRDEISLLCQSIEPMEWTSPESEAASDKTTLRQLSRTEKLNQEFWLLRRLSELAPAAGFMEVTRNSMEHACRPKRIKREGAVTYVEPKDYEVMHFWIRGVHPYQLQQSPFLPPLPSTSGAGLLERLVRRKNCLLSWWAKSTGQKKSSIKQDLLNRLTKFFRLGNSLNLEPIYSERDMCFGKVLMAVRLKQSDHLRLKMFDNLPTSNLSGSSSLTDSLSYLLPELRFRPLTKGGRAVLLASSATAVGCLGLIAPLAWLFKSSPDVVIAWSFAATAAAVATASIVWSRYWRAQAKLTNRLKQLHYACGNNSGSSSLNVLLQLAREEEFKAALLAYALLLRPSEAGLPISPVQLGVRVESWIAKRLSPTQHLALSPSFKAPESVDFTGGSGPLFDLMFNTDRPLDLLRRMDLVRGSKSNPTTLPLPVAATAIQDDSGKTGGLNRLWLLDPLVVEQDVGHPEKLAET</sequence>
<name>A0AAV2TTF9_CALDB</name>
<reference evidence="3" key="1">
    <citation type="submission" date="2024-06" db="EMBL/GenBank/DDBJ databases">
        <authorList>
            <person name="Liu X."/>
            <person name="Lenzi L."/>
            <person name="Haldenby T S."/>
            <person name="Uol C."/>
        </authorList>
    </citation>
    <scope>NUCLEOTIDE SEQUENCE</scope>
</reference>
<keyword evidence="2" id="KW-0472">Membrane</keyword>
<protein>
    <recommendedName>
        <fullName evidence="5">Transmembrane protein</fullName>
    </recommendedName>
</protein>
<accession>A0AAV2TTF9</accession>